<evidence type="ECO:0000313" key="2">
    <source>
        <dbReference type="Proteomes" id="UP000237631"/>
    </source>
</evidence>
<accession>A0A2S6BR77</accession>
<sequence length="298" mass="34881">MCCVGRAVEGEMQVHAHAHDLAQEVVLTAAAALQYQKLSLGERIQDYTACHEALAITEIFERVLLYLPIRYLLLAQGVSMYWREVIDKSQSLQKALFFFPAGGPLCYMDWEFDDKKYYYPFWNLTLNPERNRPICGEYGTETYVQYRAHWGQTRQDVNKYRVFVNPLLAELFPILNPRGTWNSLGDPPSGMMNSKASWRRMYLTQPPVAQLFIKSNRSDRLWEYTSLDTFGQRILCGLRGRELWGRLGHESRRMWINGVMDWQEYRGEEDLKRVVREEGEEDLEQVVRKEGDQGRLCS</sequence>
<reference evidence="2" key="1">
    <citation type="journal article" date="2017" name="bioRxiv">
        <title>Conservation of a gene cluster reveals novel cercosporin biosynthetic mechanisms and extends production to the genus Colletotrichum.</title>
        <authorList>
            <person name="de Jonge R."/>
            <person name="Ebert M.K."/>
            <person name="Huitt-Roehl C.R."/>
            <person name="Pal P."/>
            <person name="Suttle J.C."/>
            <person name="Spanner R.E."/>
            <person name="Neubauer J.D."/>
            <person name="Jurick W.M.II."/>
            <person name="Stott K.A."/>
            <person name="Secor G.A."/>
            <person name="Thomma B.P.H.J."/>
            <person name="Van de Peer Y."/>
            <person name="Townsend C.A."/>
            <person name="Bolton M.D."/>
        </authorList>
    </citation>
    <scope>NUCLEOTIDE SEQUENCE [LARGE SCALE GENOMIC DNA]</scope>
    <source>
        <strain evidence="2">CBS538.71</strain>
    </source>
</reference>
<dbReference type="InterPro" id="IPR036047">
    <property type="entry name" value="F-box-like_dom_sf"/>
</dbReference>
<name>A0A2S6BR77_9PEZI</name>
<evidence type="ECO:0000313" key="1">
    <source>
        <dbReference type="EMBL" id="PPJ49985.1"/>
    </source>
</evidence>
<gene>
    <name evidence="1" type="ORF">CBER1_04735</name>
</gene>
<dbReference type="EMBL" id="PNEN01001795">
    <property type="protein sequence ID" value="PPJ49985.1"/>
    <property type="molecule type" value="Genomic_DNA"/>
</dbReference>
<dbReference type="Proteomes" id="UP000237631">
    <property type="component" value="Unassembled WGS sequence"/>
</dbReference>
<dbReference type="STRING" id="357750.A0A2S6BR77"/>
<dbReference type="OrthoDB" id="3800738at2759"/>
<keyword evidence="2" id="KW-1185">Reference proteome</keyword>
<comment type="caution">
    <text evidence="1">The sequence shown here is derived from an EMBL/GenBank/DDBJ whole genome shotgun (WGS) entry which is preliminary data.</text>
</comment>
<dbReference type="SUPFAM" id="SSF81383">
    <property type="entry name" value="F-box domain"/>
    <property type="match status" value="1"/>
</dbReference>
<evidence type="ECO:0008006" key="3">
    <source>
        <dbReference type="Google" id="ProtNLM"/>
    </source>
</evidence>
<organism evidence="1 2">
    <name type="scientific">Cercospora berteroae</name>
    <dbReference type="NCBI Taxonomy" id="357750"/>
    <lineage>
        <taxon>Eukaryota</taxon>
        <taxon>Fungi</taxon>
        <taxon>Dikarya</taxon>
        <taxon>Ascomycota</taxon>
        <taxon>Pezizomycotina</taxon>
        <taxon>Dothideomycetes</taxon>
        <taxon>Dothideomycetidae</taxon>
        <taxon>Mycosphaerellales</taxon>
        <taxon>Mycosphaerellaceae</taxon>
        <taxon>Cercospora</taxon>
    </lineage>
</organism>
<protein>
    <recommendedName>
        <fullName evidence="3">F-box domain-containing protein</fullName>
    </recommendedName>
</protein>
<dbReference type="AlphaFoldDB" id="A0A2S6BR77"/>
<proteinExistence type="predicted"/>